<evidence type="ECO:0000259" key="3">
    <source>
        <dbReference type="Pfam" id="PF03959"/>
    </source>
</evidence>
<feature type="domain" description="Serine hydrolase" evidence="3">
    <location>
        <begin position="4"/>
        <end position="122"/>
    </location>
</feature>
<feature type="non-terminal residue" evidence="4">
    <location>
        <position position="1"/>
    </location>
</feature>
<keyword evidence="2" id="KW-0472">Membrane</keyword>
<evidence type="ECO:0000256" key="2">
    <source>
        <dbReference type="SAM" id="Phobius"/>
    </source>
</evidence>
<dbReference type="GO" id="GO:0005737">
    <property type="term" value="C:cytoplasm"/>
    <property type="evidence" value="ECO:0007669"/>
    <property type="project" value="TreeGrafter"/>
</dbReference>
<dbReference type="PANTHER" id="PTHR48070">
    <property type="entry name" value="ESTERASE OVCA2"/>
    <property type="match status" value="1"/>
</dbReference>
<dbReference type="PANTHER" id="PTHR48070:SF6">
    <property type="entry name" value="ESTERASE OVCA2"/>
    <property type="match status" value="1"/>
</dbReference>
<dbReference type="GO" id="GO:0016787">
    <property type="term" value="F:hydrolase activity"/>
    <property type="evidence" value="ECO:0007669"/>
    <property type="project" value="UniProtKB-KW"/>
</dbReference>
<dbReference type="GO" id="GO:0019748">
    <property type="term" value="P:secondary metabolic process"/>
    <property type="evidence" value="ECO:0007669"/>
    <property type="project" value="TreeGrafter"/>
</dbReference>
<dbReference type="GO" id="GO:0005634">
    <property type="term" value="C:nucleus"/>
    <property type="evidence" value="ECO:0007669"/>
    <property type="project" value="TreeGrafter"/>
</dbReference>
<dbReference type="InterPro" id="IPR029058">
    <property type="entry name" value="AB_hydrolase_fold"/>
</dbReference>
<dbReference type="AlphaFoldDB" id="A0A2J6Q4U9"/>
<name>A0A2J6Q4U9_9HELO</name>
<keyword evidence="2" id="KW-0812">Transmembrane</keyword>
<organism evidence="4 5">
    <name type="scientific">Hyaloscypha hepaticicola</name>
    <dbReference type="NCBI Taxonomy" id="2082293"/>
    <lineage>
        <taxon>Eukaryota</taxon>
        <taxon>Fungi</taxon>
        <taxon>Dikarya</taxon>
        <taxon>Ascomycota</taxon>
        <taxon>Pezizomycotina</taxon>
        <taxon>Leotiomycetes</taxon>
        <taxon>Helotiales</taxon>
        <taxon>Hyaloscyphaceae</taxon>
        <taxon>Hyaloscypha</taxon>
    </lineage>
</organism>
<protein>
    <recommendedName>
        <fullName evidence="3">Serine hydrolase domain-containing protein</fullName>
    </recommendedName>
</protein>
<keyword evidence="2" id="KW-1133">Transmembrane helix</keyword>
<dbReference type="InterPro" id="IPR050593">
    <property type="entry name" value="LovG"/>
</dbReference>
<dbReference type="SUPFAM" id="SSF53474">
    <property type="entry name" value="alpha/beta-Hydrolases"/>
    <property type="match status" value="1"/>
</dbReference>
<keyword evidence="5" id="KW-1185">Reference proteome</keyword>
<proteinExistence type="predicted"/>
<dbReference type="OrthoDB" id="2094269at2759"/>
<dbReference type="Pfam" id="PF03959">
    <property type="entry name" value="FSH1"/>
    <property type="match status" value="1"/>
</dbReference>
<dbReference type="InterPro" id="IPR005645">
    <property type="entry name" value="FSH-like_dom"/>
</dbReference>
<dbReference type="STRING" id="1745343.A0A2J6Q4U9"/>
<reference evidence="4 5" key="1">
    <citation type="submission" date="2016-05" db="EMBL/GenBank/DDBJ databases">
        <title>A degradative enzymes factory behind the ericoid mycorrhizal symbiosis.</title>
        <authorList>
            <consortium name="DOE Joint Genome Institute"/>
            <person name="Martino E."/>
            <person name="Morin E."/>
            <person name="Grelet G."/>
            <person name="Kuo A."/>
            <person name="Kohler A."/>
            <person name="Daghino S."/>
            <person name="Barry K."/>
            <person name="Choi C."/>
            <person name="Cichocki N."/>
            <person name="Clum A."/>
            <person name="Copeland A."/>
            <person name="Hainaut M."/>
            <person name="Haridas S."/>
            <person name="Labutti K."/>
            <person name="Lindquist E."/>
            <person name="Lipzen A."/>
            <person name="Khouja H.-R."/>
            <person name="Murat C."/>
            <person name="Ohm R."/>
            <person name="Olson A."/>
            <person name="Spatafora J."/>
            <person name="Veneault-Fourrey C."/>
            <person name="Henrissat B."/>
            <person name="Grigoriev I."/>
            <person name="Martin F."/>
            <person name="Perotto S."/>
        </authorList>
    </citation>
    <scope>NUCLEOTIDE SEQUENCE [LARGE SCALE GENOMIC DNA]</scope>
    <source>
        <strain evidence="4 5">UAMH 7357</strain>
    </source>
</reference>
<evidence type="ECO:0000313" key="4">
    <source>
        <dbReference type="EMBL" id="PMD21289.1"/>
    </source>
</evidence>
<sequence>GYGPAIRYMFEVIRTEGPFIGIVGFSTGITIAYTLVSLIEYRLFPLPFHFAICYSDFILSHSQYKSLYYLQIRIPVLHFVGNFDMVISEDETLKFAGRYKNRLVKYYPGTHFVPRSKIFQETILDFIRE</sequence>
<evidence type="ECO:0000313" key="5">
    <source>
        <dbReference type="Proteomes" id="UP000235672"/>
    </source>
</evidence>
<keyword evidence="1" id="KW-0378">Hydrolase</keyword>
<dbReference type="EMBL" id="KZ613481">
    <property type="protein sequence ID" value="PMD21289.1"/>
    <property type="molecule type" value="Genomic_DNA"/>
</dbReference>
<evidence type="ECO:0000256" key="1">
    <source>
        <dbReference type="ARBA" id="ARBA00022801"/>
    </source>
</evidence>
<dbReference type="Gene3D" id="3.40.50.1820">
    <property type="entry name" value="alpha/beta hydrolase"/>
    <property type="match status" value="1"/>
</dbReference>
<gene>
    <name evidence="4" type="ORF">NA56DRAFT_572417</name>
</gene>
<accession>A0A2J6Q4U9</accession>
<dbReference type="Proteomes" id="UP000235672">
    <property type="component" value="Unassembled WGS sequence"/>
</dbReference>
<feature type="transmembrane region" description="Helical" evidence="2">
    <location>
        <begin position="19"/>
        <end position="39"/>
    </location>
</feature>